<dbReference type="OMA" id="FWKVHGD"/>
<dbReference type="AlphaFoldDB" id="A0A7N0RAD0"/>
<dbReference type="InterPro" id="IPR000999">
    <property type="entry name" value="RNase_III_dom"/>
</dbReference>
<dbReference type="SMART" id="SM00535">
    <property type="entry name" value="RIBOc"/>
    <property type="match status" value="1"/>
</dbReference>
<dbReference type="Gramene" id="Kaladp0006s0015.1.v1.1">
    <property type="protein sequence ID" value="Kaladp0006s0015.1.v1.1"/>
    <property type="gene ID" value="Kaladp0006s0015.v1.1"/>
</dbReference>
<organism evidence="4 5">
    <name type="scientific">Kalanchoe fedtschenkoi</name>
    <name type="common">Lavender scallops</name>
    <name type="synonym">South American air plant</name>
    <dbReference type="NCBI Taxonomy" id="63787"/>
    <lineage>
        <taxon>Eukaryota</taxon>
        <taxon>Viridiplantae</taxon>
        <taxon>Streptophyta</taxon>
        <taxon>Embryophyta</taxon>
        <taxon>Tracheophyta</taxon>
        <taxon>Spermatophyta</taxon>
        <taxon>Magnoliopsida</taxon>
        <taxon>eudicotyledons</taxon>
        <taxon>Gunneridae</taxon>
        <taxon>Pentapetalae</taxon>
        <taxon>Saxifragales</taxon>
        <taxon>Crassulaceae</taxon>
        <taxon>Kalanchoe</taxon>
    </lineage>
</organism>
<accession>A0A7N0RAD0</accession>
<dbReference type="GO" id="GO:0005634">
    <property type="term" value="C:nucleus"/>
    <property type="evidence" value="ECO:0007669"/>
    <property type="project" value="TreeGrafter"/>
</dbReference>
<dbReference type="Gene3D" id="1.10.1520.10">
    <property type="entry name" value="Ribonuclease III domain"/>
    <property type="match status" value="1"/>
</dbReference>
<dbReference type="GO" id="GO:0010468">
    <property type="term" value="P:regulation of gene expression"/>
    <property type="evidence" value="ECO:0007669"/>
    <property type="project" value="TreeGrafter"/>
</dbReference>
<dbReference type="GO" id="GO:0003725">
    <property type="term" value="F:double-stranded RNA binding"/>
    <property type="evidence" value="ECO:0007669"/>
    <property type="project" value="TreeGrafter"/>
</dbReference>
<sequence length="180" mass="19300">MDLPRRRSLAVFALLFAISVSLQLAAADSSSSSPFSSALDTLQKQIGYDFSSLQLLRRAMTHPSFSEENNKGLSILGASTVQTFAALRYLQKDIDMTAKELSRKMAEIASVERSCAVDGMRLGLEKVVRVAPKSNVTASVVCGAFRAIFGAIALDSGRADEAGSVFWSVHRGGEGFASEM</sequence>
<keyword evidence="1" id="KW-0694">RNA-binding</keyword>
<dbReference type="PANTHER" id="PTHR11207:SF0">
    <property type="entry name" value="RIBONUCLEASE 3"/>
    <property type="match status" value="1"/>
</dbReference>
<dbReference type="InterPro" id="IPR036389">
    <property type="entry name" value="RNase_III_sf"/>
</dbReference>
<keyword evidence="2" id="KW-0732">Signal</keyword>
<protein>
    <recommendedName>
        <fullName evidence="3">RNase III domain-containing protein</fullName>
    </recommendedName>
</protein>
<dbReference type="SUPFAM" id="SSF69065">
    <property type="entry name" value="RNase III domain-like"/>
    <property type="match status" value="1"/>
</dbReference>
<dbReference type="Pfam" id="PF14622">
    <property type="entry name" value="Ribonucleas_3_3"/>
    <property type="match status" value="1"/>
</dbReference>
<dbReference type="GO" id="GO:0004525">
    <property type="term" value="F:ribonuclease III activity"/>
    <property type="evidence" value="ECO:0007669"/>
    <property type="project" value="InterPro"/>
</dbReference>
<name>A0A7N0RAD0_KALFE</name>
<feature type="domain" description="RNase III" evidence="3">
    <location>
        <begin position="39"/>
        <end position="157"/>
    </location>
</feature>
<feature type="signal peptide" evidence="2">
    <location>
        <begin position="1"/>
        <end position="27"/>
    </location>
</feature>
<evidence type="ECO:0000313" key="4">
    <source>
        <dbReference type="EnsemblPlants" id="Kaladp0006s0015.1.v1.1"/>
    </source>
</evidence>
<dbReference type="PROSITE" id="PS50142">
    <property type="entry name" value="RNASE_3_2"/>
    <property type="match status" value="1"/>
</dbReference>
<dbReference type="CDD" id="cd00593">
    <property type="entry name" value="RIBOc"/>
    <property type="match status" value="1"/>
</dbReference>
<evidence type="ECO:0000313" key="5">
    <source>
        <dbReference type="Proteomes" id="UP000594263"/>
    </source>
</evidence>
<dbReference type="EnsemblPlants" id="Kaladp0006s0015.1.v1.1">
    <property type="protein sequence ID" value="Kaladp0006s0015.1.v1.1"/>
    <property type="gene ID" value="Kaladp0006s0015.v1.1"/>
</dbReference>
<proteinExistence type="predicted"/>
<dbReference type="PANTHER" id="PTHR11207">
    <property type="entry name" value="RIBONUCLEASE III"/>
    <property type="match status" value="1"/>
</dbReference>
<dbReference type="Proteomes" id="UP000594263">
    <property type="component" value="Unplaced"/>
</dbReference>
<dbReference type="FunFam" id="1.10.1520.10:FF:000020">
    <property type="entry name" value="Protein NUCLEAR FUSION DEFECTIVE 2"/>
    <property type="match status" value="1"/>
</dbReference>
<dbReference type="GO" id="GO:0006396">
    <property type="term" value="P:RNA processing"/>
    <property type="evidence" value="ECO:0007669"/>
    <property type="project" value="InterPro"/>
</dbReference>
<keyword evidence="5" id="KW-1185">Reference proteome</keyword>
<evidence type="ECO:0000256" key="1">
    <source>
        <dbReference type="ARBA" id="ARBA00022884"/>
    </source>
</evidence>
<evidence type="ECO:0000259" key="3">
    <source>
        <dbReference type="PROSITE" id="PS50142"/>
    </source>
</evidence>
<evidence type="ECO:0000256" key="2">
    <source>
        <dbReference type="SAM" id="SignalP"/>
    </source>
</evidence>
<reference evidence="4" key="1">
    <citation type="submission" date="2021-01" db="UniProtKB">
        <authorList>
            <consortium name="EnsemblPlants"/>
        </authorList>
    </citation>
    <scope>IDENTIFICATION</scope>
</reference>
<feature type="chain" id="PRO_5029497078" description="RNase III domain-containing protein" evidence="2">
    <location>
        <begin position="28"/>
        <end position="180"/>
    </location>
</feature>